<dbReference type="GO" id="GO:0005634">
    <property type="term" value="C:nucleus"/>
    <property type="evidence" value="ECO:0007669"/>
    <property type="project" value="UniProtKB-SubCell"/>
</dbReference>
<gene>
    <name evidence="4" type="primary">Dana\GF28077</name>
    <name evidence="4" type="ORF">GF28077</name>
</gene>
<dbReference type="STRING" id="7217.A0A0P8XII0"/>
<dbReference type="AlphaFoldDB" id="A0A0P8XII0"/>
<dbReference type="Proteomes" id="UP000007801">
    <property type="component" value="Unassembled WGS sequence"/>
</dbReference>
<dbReference type="Gene3D" id="2.40.50.40">
    <property type="match status" value="1"/>
</dbReference>
<dbReference type="InterPro" id="IPR008251">
    <property type="entry name" value="Chromo_shadow_dom"/>
</dbReference>
<keyword evidence="5" id="KW-1185">Reference proteome</keyword>
<proteinExistence type="predicted"/>
<evidence type="ECO:0000256" key="2">
    <source>
        <dbReference type="ARBA" id="ARBA00023242"/>
    </source>
</evidence>
<organism evidence="4 5">
    <name type="scientific">Drosophila ananassae</name>
    <name type="common">Fruit fly</name>
    <dbReference type="NCBI Taxonomy" id="7217"/>
    <lineage>
        <taxon>Eukaryota</taxon>
        <taxon>Metazoa</taxon>
        <taxon>Ecdysozoa</taxon>
        <taxon>Arthropoda</taxon>
        <taxon>Hexapoda</taxon>
        <taxon>Insecta</taxon>
        <taxon>Pterygota</taxon>
        <taxon>Neoptera</taxon>
        <taxon>Endopterygota</taxon>
        <taxon>Diptera</taxon>
        <taxon>Brachycera</taxon>
        <taxon>Muscomorpha</taxon>
        <taxon>Ephydroidea</taxon>
        <taxon>Drosophilidae</taxon>
        <taxon>Drosophila</taxon>
        <taxon>Sophophora</taxon>
    </lineage>
</organism>
<evidence type="ECO:0000256" key="1">
    <source>
        <dbReference type="ARBA" id="ARBA00004123"/>
    </source>
</evidence>
<dbReference type="OrthoDB" id="7839336at2759"/>
<dbReference type="GeneID" id="26515486"/>
<name>A0A0P8XII0_DROAN</name>
<evidence type="ECO:0000313" key="4">
    <source>
        <dbReference type="EMBL" id="KPU74629.1"/>
    </source>
</evidence>
<evidence type="ECO:0000259" key="3">
    <source>
        <dbReference type="Pfam" id="PF01393"/>
    </source>
</evidence>
<dbReference type="InParanoid" id="A0A0P8XII0"/>
<protein>
    <recommendedName>
        <fullName evidence="3">Chromo shadow domain-containing protein</fullName>
    </recommendedName>
</protein>
<comment type="subcellular location">
    <subcellularLocation>
        <location evidence="1">Nucleus</location>
    </subcellularLocation>
</comment>
<dbReference type="KEGG" id="dan:26515486"/>
<dbReference type="EMBL" id="CH902652">
    <property type="protein sequence ID" value="KPU74629.1"/>
    <property type="molecule type" value="Genomic_DNA"/>
</dbReference>
<reference evidence="4 5" key="1">
    <citation type="journal article" date="2007" name="Nature">
        <title>Evolution of genes and genomes on the Drosophila phylogeny.</title>
        <authorList>
            <consortium name="Drosophila 12 Genomes Consortium"/>
            <person name="Clark A.G."/>
            <person name="Eisen M.B."/>
            <person name="Smith D.R."/>
            <person name="Bergman C.M."/>
            <person name="Oliver B."/>
            <person name="Markow T.A."/>
            <person name="Kaufman T.C."/>
            <person name="Kellis M."/>
            <person name="Gelbart W."/>
            <person name="Iyer V.N."/>
            <person name="Pollard D.A."/>
            <person name="Sackton T.B."/>
            <person name="Larracuente A.M."/>
            <person name="Singh N.D."/>
            <person name="Abad J.P."/>
            <person name="Abt D.N."/>
            <person name="Adryan B."/>
            <person name="Aguade M."/>
            <person name="Akashi H."/>
            <person name="Anderson W.W."/>
            <person name="Aquadro C.F."/>
            <person name="Ardell D.H."/>
            <person name="Arguello R."/>
            <person name="Artieri C.G."/>
            <person name="Barbash D.A."/>
            <person name="Barker D."/>
            <person name="Barsanti P."/>
            <person name="Batterham P."/>
            <person name="Batzoglou S."/>
            <person name="Begun D."/>
            <person name="Bhutkar A."/>
            <person name="Blanco E."/>
            <person name="Bosak S.A."/>
            <person name="Bradley R.K."/>
            <person name="Brand A.D."/>
            <person name="Brent M.R."/>
            <person name="Brooks A.N."/>
            <person name="Brown R.H."/>
            <person name="Butlin R.K."/>
            <person name="Caggese C."/>
            <person name="Calvi B.R."/>
            <person name="Bernardo de Carvalho A."/>
            <person name="Caspi A."/>
            <person name="Castrezana S."/>
            <person name="Celniker S.E."/>
            <person name="Chang J.L."/>
            <person name="Chapple C."/>
            <person name="Chatterji S."/>
            <person name="Chinwalla A."/>
            <person name="Civetta A."/>
            <person name="Clifton S.W."/>
            <person name="Comeron J.M."/>
            <person name="Costello J.C."/>
            <person name="Coyne J.A."/>
            <person name="Daub J."/>
            <person name="David R.G."/>
            <person name="Delcher A.L."/>
            <person name="Delehaunty K."/>
            <person name="Do C.B."/>
            <person name="Ebling H."/>
            <person name="Edwards K."/>
            <person name="Eickbush T."/>
            <person name="Evans J.D."/>
            <person name="Filipski A."/>
            <person name="Findeiss S."/>
            <person name="Freyhult E."/>
            <person name="Fulton L."/>
            <person name="Fulton R."/>
            <person name="Garcia A.C."/>
            <person name="Gardiner A."/>
            <person name="Garfield D.A."/>
            <person name="Garvin B.E."/>
            <person name="Gibson G."/>
            <person name="Gilbert D."/>
            <person name="Gnerre S."/>
            <person name="Godfrey J."/>
            <person name="Good R."/>
            <person name="Gotea V."/>
            <person name="Gravely B."/>
            <person name="Greenberg A.J."/>
            <person name="Griffiths-Jones S."/>
            <person name="Gross S."/>
            <person name="Guigo R."/>
            <person name="Gustafson E.A."/>
            <person name="Haerty W."/>
            <person name="Hahn M.W."/>
            <person name="Halligan D.L."/>
            <person name="Halpern A.L."/>
            <person name="Halter G.M."/>
            <person name="Han M.V."/>
            <person name="Heger A."/>
            <person name="Hillier L."/>
            <person name="Hinrichs A.S."/>
            <person name="Holmes I."/>
            <person name="Hoskins R.A."/>
            <person name="Hubisz M.J."/>
            <person name="Hultmark D."/>
            <person name="Huntley M.A."/>
            <person name="Jaffe D.B."/>
            <person name="Jagadeeshan S."/>
            <person name="Jeck W.R."/>
            <person name="Johnson J."/>
            <person name="Jones C.D."/>
            <person name="Jordan W.C."/>
            <person name="Karpen G.H."/>
            <person name="Kataoka E."/>
            <person name="Keightley P.D."/>
            <person name="Kheradpour P."/>
            <person name="Kirkness E.F."/>
            <person name="Koerich L.B."/>
            <person name="Kristiansen K."/>
            <person name="Kudrna D."/>
            <person name="Kulathinal R.J."/>
            <person name="Kumar S."/>
            <person name="Kwok R."/>
            <person name="Lander E."/>
            <person name="Langley C.H."/>
            <person name="Lapoint R."/>
            <person name="Lazzaro B.P."/>
            <person name="Lee S.J."/>
            <person name="Levesque L."/>
            <person name="Li R."/>
            <person name="Lin C.F."/>
            <person name="Lin M.F."/>
            <person name="Lindblad-Toh K."/>
            <person name="Llopart A."/>
            <person name="Long M."/>
            <person name="Low L."/>
            <person name="Lozovsky E."/>
            <person name="Lu J."/>
            <person name="Luo M."/>
            <person name="Machado C.A."/>
            <person name="Makalowski W."/>
            <person name="Marzo M."/>
            <person name="Matsuda M."/>
            <person name="Matzkin L."/>
            <person name="McAllister B."/>
            <person name="McBride C.S."/>
            <person name="McKernan B."/>
            <person name="McKernan K."/>
            <person name="Mendez-Lago M."/>
            <person name="Minx P."/>
            <person name="Mollenhauer M.U."/>
            <person name="Montooth K."/>
            <person name="Mount S.M."/>
            <person name="Mu X."/>
            <person name="Myers E."/>
            <person name="Negre B."/>
            <person name="Newfeld S."/>
            <person name="Nielsen R."/>
            <person name="Noor M.A."/>
            <person name="O'Grady P."/>
            <person name="Pachter L."/>
            <person name="Papaceit M."/>
            <person name="Parisi M.J."/>
            <person name="Parisi M."/>
            <person name="Parts L."/>
            <person name="Pedersen J.S."/>
            <person name="Pesole G."/>
            <person name="Phillippy A.M."/>
            <person name="Ponting C.P."/>
            <person name="Pop M."/>
            <person name="Porcelli D."/>
            <person name="Powell J.R."/>
            <person name="Prohaska S."/>
            <person name="Pruitt K."/>
            <person name="Puig M."/>
            <person name="Quesneville H."/>
            <person name="Ram K.R."/>
            <person name="Rand D."/>
            <person name="Rasmussen M.D."/>
            <person name="Reed L.K."/>
            <person name="Reenan R."/>
            <person name="Reily A."/>
            <person name="Remington K.A."/>
            <person name="Rieger T.T."/>
            <person name="Ritchie M.G."/>
            <person name="Robin C."/>
            <person name="Rogers Y.H."/>
            <person name="Rohde C."/>
            <person name="Rozas J."/>
            <person name="Rubenfield M.J."/>
            <person name="Ruiz A."/>
            <person name="Russo S."/>
            <person name="Salzberg S.L."/>
            <person name="Sanchez-Gracia A."/>
            <person name="Saranga D.J."/>
            <person name="Sato H."/>
            <person name="Schaeffer S.W."/>
            <person name="Schatz M.C."/>
            <person name="Schlenke T."/>
            <person name="Schwartz R."/>
            <person name="Segarra C."/>
            <person name="Singh R.S."/>
            <person name="Sirot L."/>
            <person name="Sirota M."/>
            <person name="Sisneros N.B."/>
            <person name="Smith C.D."/>
            <person name="Smith T.F."/>
            <person name="Spieth J."/>
            <person name="Stage D.E."/>
            <person name="Stark A."/>
            <person name="Stephan W."/>
            <person name="Strausberg R.L."/>
            <person name="Strempel S."/>
            <person name="Sturgill D."/>
            <person name="Sutton G."/>
            <person name="Sutton G.G."/>
            <person name="Tao W."/>
            <person name="Teichmann S."/>
            <person name="Tobari Y.N."/>
            <person name="Tomimura Y."/>
            <person name="Tsolas J.M."/>
            <person name="Valente V.L."/>
            <person name="Venter E."/>
            <person name="Venter J.C."/>
            <person name="Vicario S."/>
            <person name="Vieira F.G."/>
            <person name="Vilella A.J."/>
            <person name="Villasante A."/>
            <person name="Walenz B."/>
            <person name="Wang J."/>
            <person name="Wasserman M."/>
            <person name="Watts T."/>
            <person name="Wilson D."/>
            <person name="Wilson R.K."/>
            <person name="Wing R.A."/>
            <person name="Wolfner M.F."/>
            <person name="Wong A."/>
            <person name="Wong G.K."/>
            <person name="Wu C.I."/>
            <person name="Wu G."/>
            <person name="Yamamoto D."/>
            <person name="Yang H.P."/>
            <person name="Yang S.P."/>
            <person name="Yorke J.A."/>
            <person name="Yoshida K."/>
            <person name="Zdobnov E."/>
            <person name="Zhang P."/>
            <person name="Zhang Y."/>
            <person name="Zimin A.V."/>
            <person name="Baldwin J."/>
            <person name="Abdouelleil A."/>
            <person name="Abdulkadir J."/>
            <person name="Abebe A."/>
            <person name="Abera B."/>
            <person name="Abreu J."/>
            <person name="Acer S.C."/>
            <person name="Aftuck L."/>
            <person name="Alexander A."/>
            <person name="An P."/>
            <person name="Anderson E."/>
            <person name="Anderson S."/>
            <person name="Arachi H."/>
            <person name="Azer M."/>
            <person name="Bachantsang P."/>
            <person name="Barry A."/>
            <person name="Bayul T."/>
            <person name="Berlin A."/>
            <person name="Bessette D."/>
            <person name="Bloom T."/>
            <person name="Blye J."/>
            <person name="Boguslavskiy L."/>
            <person name="Bonnet C."/>
            <person name="Boukhgalter B."/>
            <person name="Bourzgui I."/>
            <person name="Brown A."/>
            <person name="Cahill P."/>
            <person name="Channer S."/>
            <person name="Cheshatsang Y."/>
            <person name="Chuda L."/>
            <person name="Citroen M."/>
            <person name="Collymore A."/>
            <person name="Cooke P."/>
            <person name="Costello M."/>
            <person name="D'Aco K."/>
            <person name="Daza R."/>
            <person name="De Haan G."/>
            <person name="DeGray S."/>
            <person name="DeMaso C."/>
            <person name="Dhargay N."/>
            <person name="Dooley K."/>
            <person name="Dooley E."/>
            <person name="Doricent M."/>
            <person name="Dorje P."/>
            <person name="Dorjee K."/>
            <person name="Dupes A."/>
            <person name="Elong R."/>
            <person name="Falk J."/>
            <person name="Farina A."/>
            <person name="Faro S."/>
            <person name="Ferguson D."/>
            <person name="Fisher S."/>
            <person name="Foley C.D."/>
            <person name="Franke A."/>
            <person name="Friedrich D."/>
            <person name="Gadbois L."/>
            <person name="Gearin G."/>
            <person name="Gearin C.R."/>
            <person name="Giannoukos G."/>
            <person name="Goode T."/>
            <person name="Graham J."/>
            <person name="Grandbois E."/>
            <person name="Grewal S."/>
            <person name="Gyaltsen K."/>
            <person name="Hafez N."/>
            <person name="Hagos B."/>
            <person name="Hall J."/>
            <person name="Henson C."/>
            <person name="Hollinger A."/>
            <person name="Honan T."/>
            <person name="Huard M.D."/>
            <person name="Hughes L."/>
            <person name="Hurhula B."/>
            <person name="Husby M.E."/>
            <person name="Kamat A."/>
            <person name="Kanga B."/>
            <person name="Kashin S."/>
            <person name="Khazanovich D."/>
            <person name="Kisner P."/>
            <person name="Lance K."/>
            <person name="Lara M."/>
            <person name="Lee W."/>
            <person name="Lennon N."/>
            <person name="Letendre F."/>
            <person name="LeVine R."/>
            <person name="Lipovsky A."/>
            <person name="Liu X."/>
            <person name="Liu J."/>
            <person name="Liu S."/>
            <person name="Lokyitsang T."/>
            <person name="Lokyitsang Y."/>
            <person name="Lubonja R."/>
            <person name="Lui A."/>
            <person name="MacDonald P."/>
            <person name="Magnisalis V."/>
            <person name="Maru K."/>
            <person name="Matthews C."/>
            <person name="McCusker W."/>
            <person name="McDonough S."/>
            <person name="Mehta T."/>
            <person name="Meldrim J."/>
            <person name="Meneus L."/>
            <person name="Mihai O."/>
            <person name="Mihalev A."/>
            <person name="Mihova T."/>
            <person name="Mittelman R."/>
            <person name="Mlenga V."/>
            <person name="Montmayeur A."/>
            <person name="Mulrain L."/>
            <person name="Navidi A."/>
            <person name="Naylor J."/>
            <person name="Negash T."/>
            <person name="Nguyen T."/>
            <person name="Nguyen N."/>
            <person name="Nicol R."/>
            <person name="Norbu C."/>
            <person name="Norbu N."/>
            <person name="Novod N."/>
            <person name="O'Neill B."/>
            <person name="Osman S."/>
            <person name="Markiewicz E."/>
            <person name="Oyono O.L."/>
            <person name="Patti C."/>
            <person name="Phunkhang P."/>
            <person name="Pierre F."/>
            <person name="Priest M."/>
            <person name="Raghuraman S."/>
            <person name="Rege F."/>
            <person name="Reyes R."/>
            <person name="Rise C."/>
            <person name="Rogov P."/>
            <person name="Ross K."/>
            <person name="Ryan E."/>
            <person name="Settipalli S."/>
            <person name="Shea T."/>
            <person name="Sherpa N."/>
            <person name="Shi L."/>
            <person name="Shih D."/>
            <person name="Sparrow T."/>
            <person name="Spaulding J."/>
            <person name="Stalker J."/>
            <person name="Stange-Thomann N."/>
            <person name="Stavropoulos S."/>
            <person name="Stone C."/>
            <person name="Strader C."/>
            <person name="Tesfaye S."/>
            <person name="Thomson T."/>
            <person name="Thoulutsang Y."/>
            <person name="Thoulutsang D."/>
            <person name="Topham K."/>
            <person name="Topping I."/>
            <person name="Tsamla T."/>
            <person name="Vassiliev H."/>
            <person name="Vo A."/>
            <person name="Wangchuk T."/>
            <person name="Wangdi T."/>
            <person name="Weiand M."/>
            <person name="Wilkinson J."/>
            <person name="Wilson A."/>
            <person name="Yadav S."/>
            <person name="Young G."/>
            <person name="Yu Q."/>
            <person name="Zembek L."/>
            <person name="Zhong D."/>
            <person name="Zimmer A."/>
            <person name="Zwirko Z."/>
            <person name="Jaffe D.B."/>
            <person name="Alvarez P."/>
            <person name="Brockman W."/>
            <person name="Butler J."/>
            <person name="Chin C."/>
            <person name="Gnerre S."/>
            <person name="Grabherr M."/>
            <person name="Kleber M."/>
            <person name="Mauceli E."/>
            <person name="MacCallum I."/>
        </authorList>
    </citation>
    <scope>NUCLEOTIDE SEQUENCE [LARGE SCALE GENOMIC DNA]</scope>
    <source>
        <strain evidence="5">Tucson 14024-0371.13</strain>
    </source>
</reference>
<evidence type="ECO:0000313" key="5">
    <source>
        <dbReference type="Proteomes" id="UP000007801"/>
    </source>
</evidence>
<accession>A0A0P8XII0</accession>
<feature type="domain" description="Chromo shadow" evidence="3">
    <location>
        <begin position="67"/>
        <end position="115"/>
    </location>
</feature>
<dbReference type="SUPFAM" id="SSF54160">
    <property type="entry name" value="Chromo domain-like"/>
    <property type="match status" value="1"/>
</dbReference>
<sequence length="130" mass="14843">MEHGERQHPDYFSSDDDVPAKTVLYGEPQVPPLSMLKTDKVLKKFSAYLENLPPLPEVNSLGGGLKVETILDMVQNTSHDSFLLIKFKNKDEPELIPLDLALQKVPYLLSKFYKEYVCMPLPSRVLSYFI</sequence>
<dbReference type="Pfam" id="PF01393">
    <property type="entry name" value="Chromo_shadow"/>
    <property type="match status" value="1"/>
</dbReference>
<keyword evidence="2" id="KW-0539">Nucleus</keyword>
<dbReference type="InterPro" id="IPR016197">
    <property type="entry name" value="Chromo-like_dom_sf"/>
</dbReference>
<dbReference type="GO" id="GO:0005694">
    <property type="term" value="C:chromosome"/>
    <property type="evidence" value="ECO:0007669"/>
    <property type="project" value="UniProtKB-ARBA"/>
</dbReference>
<dbReference type="FunCoup" id="A0A0P8XII0">
    <property type="interactions" value="1"/>
</dbReference>